<dbReference type="GO" id="GO:0051730">
    <property type="term" value="F:GTP-dependent polyribonucleotide 5'-hydroxyl-kinase activity"/>
    <property type="evidence" value="ECO:0007669"/>
    <property type="project" value="InterPro"/>
</dbReference>
<evidence type="ECO:0000313" key="7">
    <source>
        <dbReference type="Proteomes" id="UP001050691"/>
    </source>
</evidence>
<gene>
    <name evidence="6" type="ORF">Clacol_001252</name>
</gene>
<dbReference type="SUPFAM" id="SSF52540">
    <property type="entry name" value="P-loop containing nucleoside triphosphate hydrolases"/>
    <property type="match status" value="1"/>
</dbReference>
<dbReference type="EMBL" id="BPWL01000002">
    <property type="protein sequence ID" value="GJJ07053.1"/>
    <property type="molecule type" value="Genomic_DNA"/>
</dbReference>
<reference evidence="6" key="1">
    <citation type="submission" date="2021-10" db="EMBL/GenBank/DDBJ databases">
        <title>De novo Genome Assembly of Clathrus columnatus (Basidiomycota, Fungi) Using Illumina and Nanopore Sequence Data.</title>
        <authorList>
            <person name="Ogiso-Tanaka E."/>
            <person name="Itagaki H."/>
            <person name="Hosoya T."/>
            <person name="Hosaka K."/>
        </authorList>
    </citation>
    <scope>NUCLEOTIDE SEQUENCE</scope>
    <source>
        <strain evidence="6">MO-923</strain>
    </source>
</reference>
<keyword evidence="1" id="KW-0819">tRNA processing</keyword>
<dbReference type="GO" id="GO:0005634">
    <property type="term" value="C:nucleus"/>
    <property type="evidence" value="ECO:0007669"/>
    <property type="project" value="TreeGrafter"/>
</dbReference>
<name>A0AAV5A0Q8_9AGAM</name>
<evidence type="ECO:0000256" key="2">
    <source>
        <dbReference type="PIRSR" id="PIRSR019634-50"/>
    </source>
</evidence>
<dbReference type="Pfam" id="PF08302">
    <property type="entry name" value="tRNA_lig_CPD"/>
    <property type="match status" value="1"/>
</dbReference>
<dbReference type="EC" id="6.5.1.3" evidence="1"/>
<dbReference type="AlphaFoldDB" id="A0AAV5A0Q8"/>
<dbReference type="Gene3D" id="3.40.50.300">
    <property type="entry name" value="P-loop containing nucleotide triphosphate hydrolases"/>
    <property type="match status" value="1"/>
</dbReference>
<evidence type="ECO:0000259" key="4">
    <source>
        <dbReference type="Pfam" id="PF08303"/>
    </source>
</evidence>
<feature type="active site" description="N6-AMP-lysine intermediate" evidence="2">
    <location>
        <position position="127"/>
    </location>
</feature>
<dbReference type="Proteomes" id="UP001050691">
    <property type="component" value="Unassembled WGS sequence"/>
</dbReference>
<dbReference type="GO" id="GO:0008081">
    <property type="term" value="F:phosphoric diester hydrolase activity"/>
    <property type="evidence" value="ECO:0007669"/>
    <property type="project" value="InterPro"/>
</dbReference>
<organism evidence="6 7">
    <name type="scientific">Clathrus columnatus</name>
    <dbReference type="NCBI Taxonomy" id="1419009"/>
    <lineage>
        <taxon>Eukaryota</taxon>
        <taxon>Fungi</taxon>
        <taxon>Dikarya</taxon>
        <taxon>Basidiomycota</taxon>
        <taxon>Agaricomycotina</taxon>
        <taxon>Agaricomycetes</taxon>
        <taxon>Phallomycetidae</taxon>
        <taxon>Phallales</taxon>
        <taxon>Clathraceae</taxon>
        <taxon>Clathrus</taxon>
    </lineage>
</organism>
<evidence type="ECO:0000313" key="6">
    <source>
        <dbReference type="EMBL" id="GJJ07053.1"/>
    </source>
</evidence>
<accession>A0AAV5A0Q8</accession>
<dbReference type="GO" id="GO:0006388">
    <property type="term" value="P:tRNA splicing, via endonucleolytic cleavage and ligation"/>
    <property type="evidence" value="ECO:0007669"/>
    <property type="project" value="UniProtKB-UniRule"/>
</dbReference>
<comment type="catalytic activity">
    <reaction evidence="1">
        <text>ATP + (ribonucleotide)n-3'-hydroxyl + 5'-phospho-(ribonucleotide)m = (ribonucleotide)n+m + AMP + diphosphate.</text>
        <dbReference type="EC" id="6.5.1.3"/>
    </reaction>
</comment>
<evidence type="ECO:0000259" key="5">
    <source>
        <dbReference type="Pfam" id="PF09511"/>
    </source>
</evidence>
<dbReference type="Pfam" id="PF09511">
    <property type="entry name" value="RNA_lig_T4_1"/>
    <property type="match status" value="1"/>
</dbReference>
<dbReference type="PANTHER" id="PTHR32004">
    <property type="entry name" value="TRNA LIGASE"/>
    <property type="match status" value="1"/>
</dbReference>
<dbReference type="InterPro" id="IPR019039">
    <property type="entry name" value="T4-Rnl1-like_N"/>
</dbReference>
<comment type="caution">
    <text evidence="6">The sequence shown here is derived from an EMBL/GenBank/DDBJ whole genome shotgun (WGS) entry which is preliminary data.</text>
</comment>
<sequence length="841" mass="95469">MSNSSTEAVLDSNHELINALQRLSKKSSKLVRSSTYPAPAEPNMMICSWKMNEFKYYEVPSPFPTLARGLFSRWIAEAEGEEGAGGVGRHVIIARGYDKFFNIGEVPWTNWAALETHTVPPYDLTLKSNGCIVFIAALTPSKLIVTSKHSLGPIQGQFPSHAQVGEKWLRIQLEKAGKTEEDLAKKLWETNETAVAELCDDSFEEHVLPYSEEVTGLHLHGINKRSGAFQTQSPSQVQEFAREWGFIPTPFITFKTVAEVRSFSEEISKSGKWNNQPIEGFVVRTYIAQTPDAPASTEEVLNVTGEKKNQTGRSLKDAPPYPPGSSFFFKVKFDEPYMMYRDWREITKSMLTAKPGTEPRISKAKLNRPETKLYKQWLENELKTNRGAFAEYTHNKGIISNRERFLKWCEDPKGEKLPPTQEKVDQKKVQKFEKTVIVPIAIPGCGKTSIAVALKHLFNFGHTQSDDVKAKRPAPIFLKNVADLLRKHDVVIADKNNHLGQHRSTLREALTKFRPRVRLIALNWSLEQPPAMIHRTCSDRVQIRGENHQSLRADEKKSHEEVLWMFIDKSEPLSESEVDDIIEMDIEEDLEANLMRAVEGLCRILEIPRPSEEKLGEALALATNYAYRPTKQEVTKAKKEKEVEKEKKGDTKLPRYFGILPEIDLKQVIDGAISSMDTENPATKLYKVINSKNRIASRPHITIVHSKSLPAEQPLWDSAMVLHRASSPPTFKFKIDYLVCNERVMALSVVDMNRDTTQDGEEDSSVTPFFKALTPFFNRLHITVGTADRDINPLEAKYLIEEWRRAGANEGVHRDENGRLKWAAFKLHNTWGRGRVKGLLS</sequence>
<dbReference type="GO" id="GO:0005524">
    <property type="term" value="F:ATP binding"/>
    <property type="evidence" value="ECO:0007669"/>
    <property type="project" value="UniProtKB-UniRule"/>
</dbReference>
<dbReference type="Pfam" id="PF08303">
    <property type="entry name" value="tRNA_lig_kinase"/>
    <property type="match status" value="1"/>
</dbReference>
<dbReference type="PIRSF" id="PIRSF019634">
    <property type="entry name" value="tRNA_lig_yeast"/>
    <property type="match status" value="1"/>
</dbReference>
<dbReference type="InterPro" id="IPR015966">
    <property type="entry name" value="tRNA_lig_kin_fungi"/>
</dbReference>
<feature type="domain" description="tRNA ligase kinase" evidence="4">
    <location>
        <begin position="436"/>
        <end position="582"/>
    </location>
</feature>
<dbReference type="GO" id="GO:0003972">
    <property type="term" value="F:RNA ligase (ATP) activity"/>
    <property type="evidence" value="ECO:0007669"/>
    <property type="project" value="UniProtKB-UniRule"/>
</dbReference>
<keyword evidence="1" id="KW-0436">Ligase</keyword>
<evidence type="ECO:0000256" key="1">
    <source>
        <dbReference type="PIRNR" id="PIRNR019634"/>
    </source>
</evidence>
<comment type="similarity">
    <text evidence="1">Belongs to the TRL1 family.</text>
</comment>
<evidence type="ECO:0000259" key="3">
    <source>
        <dbReference type="Pfam" id="PF08302"/>
    </source>
</evidence>
<feature type="domain" description="T4 RNA ligase 1-like N-terminal" evidence="5">
    <location>
        <begin position="67"/>
        <end position="337"/>
    </location>
</feature>
<keyword evidence="7" id="KW-1185">Reference proteome</keyword>
<dbReference type="InterPro" id="IPR015965">
    <property type="entry name" value="tRNA_lig_PDEase"/>
</dbReference>
<proteinExistence type="inferred from homology"/>
<protein>
    <recommendedName>
        <fullName evidence="1">tRNA ligase</fullName>
        <ecNumber evidence="1">6.5.1.3</ecNumber>
    </recommendedName>
</protein>
<feature type="domain" description="tRNA ligase phosphodiesterase" evidence="3">
    <location>
        <begin position="609"/>
        <end position="810"/>
    </location>
</feature>
<dbReference type="InterPro" id="IPR027417">
    <property type="entry name" value="P-loop_NTPase"/>
</dbReference>
<dbReference type="InterPro" id="IPR012387">
    <property type="entry name" value="Trl1_fun"/>
</dbReference>
<dbReference type="PANTHER" id="PTHR32004:SF1">
    <property type="entry name" value="TRNA LIGASE"/>
    <property type="match status" value="1"/>
</dbReference>